<reference evidence="6 7" key="1">
    <citation type="submission" date="2016-10" db="EMBL/GenBank/DDBJ databases">
        <authorList>
            <person name="de Groot N.N."/>
        </authorList>
    </citation>
    <scope>NUCLEOTIDE SEQUENCE [LARGE SCALE GENOMIC DNA]</scope>
    <source>
        <strain evidence="6 7">ATCC 51327</strain>
    </source>
</reference>
<dbReference type="AlphaFoldDB" id="A0A1I4HV69"/>
<dbReference type="GO" id="GO:0005524">
    <property type="term" value="F:ATP binding"/>
    <property type="evidence" value="ECO:0007669"/>
    <property type="project" value="UniProtKB-KW"/>
</dbReference>
<dbReference type="InterPro" id="IPR050319">
    <property type="entry name" value="ABC_transp_ATP-bind"/>
</dbReference>
<dbReference type="PANTHER" id="PTHR43776">
    <property type="entry name" value="TRANSPORT ATP-BINDING PROTEIN"/>
    <property type="match status" value="1"/>
</dbReference>
<dbReference type="InterPro" id="IPR027417">
    <property type="entry name" value="P-loop_NTPase"/>
</dbReference>
<evidence type="ECO:0000256" key="3">
    <source>
        <dbReference type="ARBA" id="ARBA00022741"/>
    </source>
</evidence>
<dbReference type="Pfam" id="PF00005">
    <property type="entry name" value="ABC_tran"/>
    <property type="match status" value="1"/>
</dbReference>
<organism evidence="6 7">
    <name type="scientific">Halanaerobium salsuginis</name>
    <dbReference type="NCBI Taxonomy" id="29563"/>
    <lineage>
        <taxon>Bacteria</taxon>
        <taxon>Bacillati</taxon>
        <taxon>Bacillota</taxon>
        <taxon>Clostridia</taxon>
        <taxon>Halanaerobiales</taxon>
        <taxon>Halanaerobiaceae</taxon>
        <taxon>Halanaerobium</taxon>
    </lineage>
</organism>
<name>A0A1I4HV69_9FIRM</name>
<feature type="domain" description="ABC transporter" evidence="5">
    <location>
        <begin position="8"/>
        <end position="263"/>
    </location>
</feature>
<evidence type="ECO:0000259" key="5">
    <source>
        <dbReference type="PROSITE" id="PS50893"/>
    </source>
</evidence>
<sequence>MTKQEKILEVNNLKKYFPIKKGFFKKVVNHVKAVDDVSFFINKGETLGLVGESGCGKSTLGRTLLQLLEPTAGRVVYNDQGIKKNLAEIKGDELRKLRRNIQMIFQDPFSSLDSRLSVRDIVAEPLTVQKIGKNREARTEIVKELLEQVGLNSYQMNRYPHEFSGGQRQRIGIARALALNPELIICDEPVSALDVSVQAQVLNLLADLQKELGLTYLFIAHDLGVVEYISDRIMVMYLGKIVEVADSEVLYENPGHPYTEALLKSIAIGDPFSDKKRVALEGTVPDPANPPLGCKFNTRCPYSKEVCHQEEPELVPTTETGSYVACHFRDELELESVKSRY</sequence>
<evidence type="ECO:0000313" key="7">
    <source>
        <dbReference type="Proteomes" id="UP000199006"/>
    </source>
</evidence>
<dbReference type="OrthoDB" id="9806285at2"/>
<dbReference type="NCBIfam" id="TIGR01727">
    <property type="entry name" value="oligo_HPY"/>
    <property type="match status" value="1"/>
</dbReference>
<dbReference type="Proteomes" id="UP000199006">
    <property type="component" value="Unassembled WGS sequence"/>
</dbReference>
<dbReference type="InterPro" id="IPR003593">
    <property type="entry name" value="AAA+_ATPase"/>
</dbReference>
<dbReference type="CDD" id="cd03257">
    <property type="entry name" value="ABC_NikE_OppD_transporters"/>
    <property type="match status" value="1"/>
</dbReference>
<dbReference type="GO" id="GO:0055085">
    <property type="term" value="P:transmembrane transport"/>
    <property type="evidence" value="ECO:0007669"/>
    <property type="project" value="UniProtKB-ARBA"/>
</dbReference>
<protein>
    <submittedName>
        <fullName evidence="6">Oligopeptide transport system ATP-binding protein</fullName>
    </submittedName>
</protein>
<dbReference type="STRING" id="29563.SAMN02983006_01205"/>
<dbReference type="EMBL" id="FOTI01000013">
    <property type="protein sequence ID" value="SFL46048.1"/>
    <property type="molecule type" value="Genomic_DNA"/>
</dbReference>
<dbReference type="SUPFAM" id="SSF52540">
    <property type="entry name" value="P-loop containing nucleoside triphosphate hydrolases"/>
    <property type="match status" value="1"/>
</dbReference>
<dbReference type="Gene3D" id="3.40.50.300">
    <property type="entry name" value="P-loop containing nucleotide triphosphate hydrolases"/>
    <property type="match status" value="1"/>
</dbReference>
<dbReference type="FunFam" id="3.40.50.300:FF:000016">
    <property type="entry name" value="Oligopeptide ABC transporter ATP-binding component"/>
    <property type="match status" value="1"/>
</dbReference>
<dbReference type="PROSITE" id="PS00211">
    <property type="entry name" value="ABC_TRANSPORTER_1"/>
    <property type="match status" value="1"/>
</dbReference>
<evidence type="ECO:0000256" key="2">
    <source>
        <dbReference type="ARBA" id="ARBA00022448"/>
    </source>
</evidence>
<proteinExistence type="inferred from homology"/>
<dbReference type="PANTHER" id="PTHR43776:SF7">
    <property type="entry name" value="D,D-DIPEPTIDE TRANSPORT ATP-BINDING PROTEIN DDPF-RELATED"/>
    <property type="match status" value="1"/>
</dbReference>
<evidence type="ECO:0000256" key="1">
    <source>
        <dbReference type="ARBA" id="ARBA00005417"/>
    </source>
</evidence>
<dbReference type="PROSITE" id="PS50893">
    <property type="entry name" value="ABC_TRANSPORTER_2"/>
    <property type="match status" value="1"/>
</dbReference>
<keyword evidence="4 6" id="KW-0067">ATP-binding</keyword>
<dbReference type="Pfam" id="PF08352">
    <property type="entry name" value="oligo_HPY"/>
    <property type="match status" value="1"/>
</dbReference>
<dbReference type="InterPro" id="IPR017871">
    <property type="entry name" value="ABC_transporter-like_CS"/>
</dbReference>
<dbReference type="GO" id="GO:0016887">
    <property type="term" value="F:ATP hydrolysis activity"/>
    <property type="evidence" value="ECO:0007669"/>
    <property type="project" value="InterPro"/>
</dbReference>
<keyword evidence="2" id="KW-0813">Transport</keyword>
<dbReference type="RefSeq" id="WP_089861016.1">
    <property type="nucleotide sequence ID" value="NZ_FOTI01000013.1"/>
</dbReference>
<keyword evidence="3" id="KW-0547">Nucleotide-binding</keyword>
<accession>A0A1I4HV69</accession>
<dbReference type="SMART" id="SM00382">
    <property type="entry name" value="AAA"/>
    <property type="match status" value="1"/>
</dbReference>
<evidence type="ECO:0000256" key="4">
    <source>
        <dbReference type="ARBA" id="ARBA00022840"/>
    </source>
</evidence>
<evidence type="ECO:0000313" key="6">
    <source>
        <dbReference type="EMBL" id="SFL46048.1"/>
    </source>
</evidence>
<dbReference type="InterPro" id="IPR003439">
    <property type="entry name" value="ABC_transporter-like_ATP-bd"/>
</dbReference>
<keyword evidence="7" id="KW-1185">Reference proteome</keyword>
<comment type="similarity">
    <text evidence="1">Belongs to the ABC transporter superfamily.</text>
</comment>
<dbReference type="GO" id="GO:0015833">
    <property type="term" value="P:peptide transport"/>
    <property type="evidence" value="ECO:0007669"/>
    <property type="project" value="InterPro"/>
</dbReference>
<gene>
    <name evidence="6" type="ORF">SAMN02983006_01205</name>
</gene>
<dbReference type="InterPro" id="IPR013563">
    <property type="entry name" value="Oligopep_ABC_C"/>
</dbReference>